<evidence type="ECO:0000256" key="1">
    <source>
        <dbReference type="ARBA" id="ARBA00007825"/>
    </source>
</evidence>
<dbReference type="InterPro" id="IPR050770">
    <property type="entry name" value="Intradiol_RC_Dioxygenase"/>
</dbReference>
<evidence type="ECO:0000313" key="5">
    <source>
        <dbReference type="EMBL" id="PSS37405.1"/>
    </source>
</evidence>
<accession>A0A2R6S575</accession>
<keyword evidence="2" id="KW-0223">Dioxygenase</keyword>
<gene>
    <name evidence="5" type="ORF">PHLCEN_2v741</name>
</gene>
<dbReference type="GO" id="GO:0008199">
    <property type="term" value="F:ferric iron binding"/>
    <property type="evidence" value="ECO:0007669"/>
    <property type="project" value="InterPro"/>
</dbReference>
<dbReference type="Pfam" id="PF00775">
    <property type="entry name" value="Dioxygenase_C"/>
    <property type="match status" value="1"/>
</dbReference>
<dbReference type="GO" id="GO:0016702">
    <property type="term" value="F:oxidoreductase activity, acting on single donors with incorporation of molecular oxygen, incorporation of two atoms of oxygen"/>
    <property type="evidence" value="ECO:0007669"/>
    <property type="project" value="InterPro"/>
</dbReference>
<dbReference type="InterPro" id="IPR015889">
    <property type="entry name" value="Intradiol_dOase_core"/>
</dbReference>
<organism evidence="5 6">
    <name type="scientific">Hermanssonia centrifuga</name>
    <dbReference type="NCBI Taxonomy" id="98765"/>
    <lineage>
        <taxon>Eukaryota</taxon>
        <taxon>Fungi</taxon>
        <taxon>Dikarya</taxon>
        <taxon>Basidiomycota</taxon>
        <taxon>Agaricomycotina</taxon>
        <taxon>Agaricomycetes</taxon>
        <taxon>Polyporales</taxon>
        <taxon>Meruliaceae</taxon>
        <taxon>Hermanssonia</taxon>
    </lineage>
</organism>
<reference evidence="5 6" key="1">
    <citation type="submission" date="2018-02" db="EMBL/GenBank/DDBJ databases">
        <title>Genome sequence of the basidiomycete white-rot fungus Phlebia centrifuga.</title>
        <authorList>
            <person name="Granchi Z."/>
            <person name="Peng M."/>
            <person name="de Vries R.P."/>
            <person name="Hilden K."/>
            <person name="Makela M.R."/>
            <person name="Grigoriev I."/>
            <person name="Riley R."/>
        </authorList>
    </citation>
    <scope>NUCLEOTIDE SEQUENCE [LARGE SCALE GENOMIC DNA]</scope>
    <source>
        <strain evidence="5 6">FBCC195</strain>
    </source>
</reference>
<evidence type="ECO:0000313" key="6">
    <source>
        <dbReference type="Proteomes" id="UP000186601"/>
    </source>
</evidence>
<dbReference type="InterPro" id="IPR000627">
    <property type="entry name" value="Intradiol_dOase_C"/>
</dbReference>
<dbReference type="SUPFAM" id="SSF49482">
    <property type="entry name" value="Aromatic compound dioxygenase"/>
    <property type="match status" value="1"/>
</dbReference>
<keyword evidence="6" id="KW-1185">Reference proteome</keyword>
<dbReference type="Proteomes" id="UP000186601">
    <property type="component" value="Unassembled WGS sequence"/>
</dbReference>
<dbReference type="PANTHER" id="PTHR33711">
    <property type="entry name" value="DIOXYGENASE, PUTATIVE (AFU_ORTHOLOGUE AFUA_2G02910)-RELATED"/>
    <property type="match status" value="1"/>
</dbReference>
<proteinExistence type="inferred from homology"/>
<feature type="domain" description="Intradiol ring-cleavage dioxygenases" evidence="4">
    <location>
        <begin position="18"/>
        <end position="108"/>
    </location>
</feature>
<dbReference type="PANTHER" id="PTHR33711:SF10">
    <property type="entry name" value="INTRADIOL RING-CLEAVAGE DIOXYGENASES DOMAIN-CONTAINING PROTEIN"/>
    <property type="match status" value="1"/>
</dbReference>
<dbReference type="EMBL" id="MLYV02000044">
    <property type="protein sequence ID" value="PSS37405.1"/>
    <property type="molecule type" value="Genomic_DNA"/>
</dbReference>
<comment type="similarity">
    <text evidence="1">Belongs to the intradiol ring-cleavage dioxygenase family.</text>
</comment>
<protein>
    <recommendedName>
        <fullName evidence="4">Intradiol ring-cleavage dioxygenases domain-containing protein</fullName>
    </recommendedName>
</protein>
<name>A0A2R6S575_9APHY</name>
<evidence type="ECO:0000256" key="2">
    <source>
        <dbReference type="ARBA" id="ARBA00022964"/>
    </source>
</evidence>
<sequence length="198" mass="22301">MVFSPRRLTEPGLAFSPFLVSITLKDPKGEPVRDAEIDWWQADTTGSYSYSTYNLRGKFYTNAEGQIQILTVIPGKYGPAGHLRAGHFHLIIRDKENKWQQLTSQLYVCQANDGAELGSDFLNFVRTPRTINVLQCWSIPSGEEKCMDFPELSSDELETIENVNRWNAMLADVDTSLKVVAGAQTEIHMNAKSGFFSF</sequence>
<dbReference type="Gene3D" id="2.60.130.10">
    <property type="entry name" value="Aromatic compound dioxygenase"/>
    <property type="match status" value="1"/>
</dbReference>
<keyword evidence="3" id="KW-0560">Oxidoreductase</keyword>
<comment type="caution">
    <text evidence="5">The sequence shown here is derived from an EMBL/GenBank/DDBJ whole genome shotgun (WGS) entry which is preliminary data.</text>
</comment>
<dbReference type="AlphaFoldDB" id="A0A2R6S575"/>
<evidence type="ECO:0000256" key="3">
    <source>
        <dbReference type="ARBA" id="ARBA00023002"/>
    </source>
</evidence>
<dbReference type="OrthoDB" id="121380at2759"/>
<evidence type="ECO:0000259" key="4">
    <source>
        <dbReference type="Pfam" id="PF00775"/>
    </source>
</evidence>